<comment type="similarity">
    <text evidence="1">Belongs to the NAD(P)-dependent epimerase/dehydratase family.</text>
</comment>
<dbReference type="PRINTS" id="PR01713">
    <property type="entry name" value="NUCEPIMERASE"/>
</dbReference>
<gene>
    <name evidence="4" type="ORF">ACHAXA_006953</name>
</gene>
<organism evidence="4 5">
    <name type="scientific">Cyclostephanos tholiformis</name>
    <dbReference type="NCBI Taxonomy" id="382380"/>
    <lineage>
        <taxon>Eukaryota</taxon>
        <taxon>Sar</taxon>
        <taxon>Stramenopiles</taxon>
        <taxon>Ochrophyta</taxon>
        <taxon>Bacillariophyta</taxon>
        <taxon>Coscinodiscophyceae</taxon>
        <taxon>Thalassiosirophycidae</taxon>
        <taxon>Stephanodiscales</taxon>
        <taxon>Stephanodiscaceae</taxon>
        <taxon>Cyclostephanos</taxon>
    </lineage>
</organism>
<dbReference type="InterPro" id="IPR016040">
    <property type="entry name" value="NAD(P)-bd_dom"/>
</dbReference>
<name>A0ABD3RXF5_9STRA</name>
<sequence length="428" mass="47764">MWSRRSKGYLLLLAAFGVMSNYLSCFVNFPLSIVTDGHYVPPPSSGHQAPIALTPLLRRQSIATEGDPIRRQIFTQPSPHLWSDIPILAPHTGQKTVLVTGAAGFIGSHVAEALLERGDVVIVVDEMNDYYDVSIKEGNLDLLREKAKKIAQQTNKMAEDILRIHVGDINNETMMRSIFDQHTPQWICHMAARAGVRPSIDNPQLYAKANFLGTMSMLEYSREYNVTNLVISSSSSVYGESESTYFSEAEDVNEPVSPYAATKRSGELLSFTYHKLYDLKITNLRFFTVYGPRGRPDMAPYKFISQVIRGGVIEQYGDGTTSRDYTYIEDIVDGVLRAIDRPYPYEIINLGKGSGTMLNEFILLVEKHVGKKANIKLMPAQPGDVPFTNADISKAKMLLGYSSKVSIEEGVRRTVLWFKNTSTEDGIA</sequence>
<evidence type="ECO:0000259" key="3">
    <source>
        <dbReference type="Pfam" id="PF16363"/>
    </source>
</evidence>
<dbReference type="AlphaFoldDB" id="A0ABD3RXF5"/>
<dbReference type="PANTHER" id="PTHR43574">
    <property type="entry name" value="EPIMERASE-RELATED"/>
    <property type="match status" value="1"/>
</dbReference>
<feature type="domain" description="NAD(P)-binding" evidence="3">
    <location>
        <begin position="98"/>
        <end position="414"/>
    </location>
</feature>
<proteinExistence type="inferred from homology"/>
<evidence type="ECO:0000256" key="1">
    <source>
        <dbReference type="ARBA" id="ARBA00007637"/>
    </source>
</evidence>
<dbReference type="InterPro" id="IPR036291">
    <property type="entry name" value="NAD(P)-bd_dom_sf"/>
</dbReference>
<dbReference type="Proteomes" id="UP001530377">
    <property type="component" value="Unassembled WGS sequence"/>
</dbReference>
<keyword evidence="2" id="KW-0520">NAD</keyword>
<evidence type="ECO:0000313" key="5">
    <source>
        <dbReference type="Proteomes" id="UP001530377"/>
    </source>
</evidence>
<dbReference type="Pfam" id="PF16363">
    <property type="entry name" value="GDP_Man_Dehyd"/>
    <property type="match status" value="1"/>
</dbReference>
<dbReference type="EMBL" id="JALLPB020000127">
    <property type="protein sequence ID" value="KAL3816877.1"/>
    <property type="molecule type" value="Genomic_DNA"/>
</dbReference>
<protein>
    <recommendedName>
        <fullName evidence="3">NAD(P)-binding domain-containing protein</fullName>
    </recommendedName>
</protein>
<comment type="caution">
    <text evidence="4">The sequence shown here is derived from an EMBL/GenBank/DDBJ whole genome shotgun (WGS) entry which is preliminary data.</text>
</comment>
<dbReference type="Gene3D" id="3.40.50.720">
    <property type="entry name" value="NAD(P)-binding Rossmann-like Domain"/>
    <property type="match status" value="1"/>
</dbReference>
<dbReference type="Gene3D" id="3.90.25.10">
    <property type="entry name" value="UDP-galactose 4-epimerase, domain 1"/>
    <property type="match status" value="1"/>
</dbReference>
<accession>A0ABD3RXF5</accession>
<dbReference type="SUPFAM" id="SSF51735">
    <property type="entry name" value="NAD(P)-binding Rossmann-fold domains"/>
    <property type="match status" value="1"/>
</dbReference>
<evidence type="ECO:0000256" key="2">
    <source>
        <dbReference type="ARBA" id="ARBA00023027"/>
    </source>
</evidence>
<evidence type="ECO:0000313" key="4">
    <source>
        <dbReference type="EMBL" id="KAL3816877.1"/>
    </source>
</evidence>
<reference evidence="4 5" key="1">
    <citation type="submission" date="2024-10" db="EMBL/GenBank/DDBJ databases">
        <title>Updated reference genomes for cyclostephanoid diatoms.</title>
        <authorList>
            <person name="Roberts W.R."/>
            <person name="Alverson A.J."/>
        </authorList>
    </citation>
    <scope>NUCLEOTIDE SEQUENCE [LARGE SCALE GENOMIC DNA]</scope>
    <source>
        <strain evidence="4 5">AJA228-03</strain>
    </source>
</reference>
<keyword evidence="5" id="KW-1185">Reference proteome</keyword>